<dbReference type="Gene3D" id="3.40.50.1110">
    <property type="entry name" value="SGNH hydrolase"/>
    <property type="match status" value="1"/>
</dbReference>
<organism evidence="2 3">
    <name type="scientific">Agrobacterium pusense</name>
    <dbReference type="NCBI Taxonomy" id="648995"/>
    <lineage>
        <taxon>Bacteria</taxon>
        <taxon>Pseudomonadati</taxon>
        <taxon>Pseudomonadota</taxon>
        <taxon>Alphaproteobacteria</taxon>
        <taxon>Hyphomicrobiales</taxon>
        <taxon>Rhizobiaceae</taxon>
        <taxon>Rhizobium/Agrobacterium group</taxon>
        <taxon>Agrobacterium</taxon>
    </lineage>
</organism>
<feature type="domain" description="SGNH hydrolase-type esterase" evidence="1">
    <location>
        <begin position="248"/>
        <end position="423"/>
    </location>
</feature>
<dbReference type="RefSeq" id="WP_172873621.1">
    <property type="nucleotide sequence ID" value="NZ_JABRWL010000005.1"/>
</dbReference>
<evidence type="ECO:0000313" key="3">
    <source>
        <dbReference type="Proteomes" id="UP001155820"/>
    </source>
</evidence>
<dbReference type="SUPFAM" id="SSF52266">
    <property type="entry name" value="SGNH hydrolase"/>
    <property type="match status" value="1"/>
</dbReference>
<dbReference type="EMBL" id="JABRWM010000006">
    <property type="protein sequence ID" value="NRF19710.1"/>
    <property type="molecule type" value="Genomic_DNA"/>
</dbReference>
<sequence>MNAPVSTTYISDRTVVSDELIVNREGSTALQKTSDLAMQIAGEGAVAAALQTVRADVSESIADMTSKLEAAAEGVKLAATWAKLATIAGDGHGQIGRVPTTDTGTHVDPVNGAMVRNSGDFAWSVSPAGWERIRDTFDVPEVTAKLDLIGPRRLMTAIWAVVSKLGQSPLFMEGPETDFRLRNPYLDKTLSTLGRNRVAVHTYAIVDRLGRALFAIEGPETDFRIRNKWLDKKLSQAAAINRSVVIDGDSRVDQCMDGATTNVVGWLYWLTMLSSDRIDFSSATDEGTGGQTTTQILAGIAPVLASSASIVIALMSTNDRTQGMTAAASIGNMADYQAQVLAAGKRLIWVAETPRGDLQDDALVLTGAQLGYHLRVREWLLAQASVPGVAVADPWMHMVDPADTQARARQGVLKDGIHESPTGAYLIARAIAAILEQWLAPRQSLPTSVADLFSADNPAGSLVSNGMMAGTGGTAGANTTGDVATGWTVSATTGITAVCSKVTDADGHVWQEIVVSGTAAQRQCVAMTIPVTLPDAGDILSAVARIEVEDGHSGLNGLPLTLNVTGTTTTEATAGYSGPVGTQINMHMPALPITGPVKTAPITAPASPASASLTLGIFGDAVNPVNATVRLRAVAARKII</sequence>
<reference evidence="2" key="1">
    <citation type="submission" date="2019-07" db="EMBL/GenBank/DDBJ databases">
        <title>FDA dAtabase for Regulatory Grade micrObial Sequences (FDA-ARGOS): Supporting development and validation of Infectious Disease Dx tests.</title>
        <authorList>
            <person name="Bachman M."/>
            <person name="Young C."/>
            <person name="Tallon L."/>
            <person name="Sadzewicz L."/>
            <person name="Vavikolanu K."/>
            <person name="Mehta A."/>
            <person name="Aluvathingal J."/>
            <person name="Nadendla S."/>
            <person name="Nandy P."/>
            <person name="Geyer C."/>
            <person name="Yan Y."/>
            <person name="Sichtig H."/>
        </authorList>
    </citation>
    <scope>NUCLEOTIDE SEQUENCE</scope>
    <source>
        <strain evidence="2">FDAARGOS_618</strain>
    </source>
</reference>
<evidence type="ECO:0000259" key="1">
    <source>
        <dbReference type="Pfam" id="PF13472"/>
    </source>
</evidence>
<proteinExistence type="predicted"/>
<dbReference type="Proteomes" id="UP001155820">
    <property type="component" value="Unassembled WGS sequence"/>
</dbReference>
<dbReference type="InterPro" id="IPR013830">
    <property type="entry name" value="SGNH_hydro"/>
</dbReference>
<keyword evidence="3" id="KW-1185">Reference proteome</keyword>
<comment type="caution">
    <text evidence="2">The sequence shown here is derived from an EMBL/GenBank/DDBJ whole genome shotgun (WGS) entry which is preliminary data.</text>
</comment>
<gene>
    <name evidence="2" type="ORF">FOB26_11635</name>
</gene>
<dbReference type="InterPro" id="IPR036514">
    <property type="entry name" value="SGNH_hydro_sf"/>
</dbReference>
<evidence type="ECO:0000313" key="2">
    <source>
        <dbReference type="EMBL" id="NRF19710.1"/>
    </source>
</evidence>
<dbReference type="GO" id="GO:0016788">
    <property type="term" value="F:hydrolase activity, acting on ester bonds"/>
    <property type="evidence" value="ECO:0007669"/>
    <property type="project" value="UniProtKB-ARBA"/>
</dbReference>
<dbReference type="Pfam" id="PF13472">
    <property type="entry name" value="Lipase_GDSL_2"/>
    <property type="match status" value="1"/>
</dbReference>
<dbReference type="CDD" id="cd00229">
    <property type="entry name" value="SGNH_hydrolase"/>
    <property type="match status" value="1"/>
</dbReference>
<name>A0AA44EJF2_9HYPH</name>
<protein>
    <submittedName>
        <fullName evidence="2">SGNH/GDSL hydrolase family protein</fullName>
    </submittedName>
</protein>
<dbReference type="AlphaFoldDB" id="A0AA44EJF2"/>
<accession>A0AA44EJF2</accession>
<keyword evidence="2" id="KW-0378">Hydrolase</keyword>